<organism evidence="2">
    <name type="scientific">Arion vulgaris</name>
    <dbReference type="NCBI Taxonomy" id="1028688"/>
    <lineage>
        <taxon>Eukaryota</taxon>
        <taxon>Metazoa</taxon>
        <taxon>Spiralia</taxon>
        <taxon>Lophotrochozoa</taxon>
        <taxon>Mollusca</taxon>
        <taxon>Gastropoda</taxon>
        <taxon>Heterobranchia</taxon>
        <taxon>Euthyneura</taxon>
        <taxon>Panpulmonata</taxon>
        <taxon>Eupulmonata</taxon>
        <taxon>Stylommatophora</taxon>
        <taxon>Helicina</taxon>
        <taxon>Arionoidea</taxon>
        <taxon>Arionidae</taxon>
        <taxon>Arion</taxon>
    </lineage>
</organism>
<evidence type="ECO:0000313" key="3">
    <source>
        <dbReference type="EMBL" id="CEK59235.1"/>
    </source>
</evidence>
<sequence>MMYQTVYITMLVVLACILVPGSCDDEHSVATRTIDCTRYVFAPKCRGVSAKRNAIKITNTDESIPASDNFEESVSRSVLSSIRNQDSGSWRSSKNLQNLLNQEILSREQENAELQEQIDENNLFLSKVLIKRNARRL</sequence>
<proteinExistence type="predicted"/>
<dbReference type="AlphaFoldDB" id="A0A0B6YSJ4"/>
<feature type="signal peptide" evidence="1">
    <location>
        <begin position="1"/>
        <end position="23"/>
    </location>
</feature>
<keyword evidence="1" id="KW-0732">Signal</keyword>
<feature type="chain" id="PRO_5007391193" evidence="1">
    <location>
        <begin position="24"/>
        <end position="137"/>
    </location>
</feature>
<gene>
    <name evidence="2" type="primary">ORF35612</name>
    <name evidence="3" type="synonym">ORF35615</name>
</gene>
<evidence type="ECO:0000256" key="1">
    <source>
        <dbReference type="SAM" id="SignalP"/>
    </source>
</evidence>
<dbReference type="EMBL" id="HACG01012369">
    <property type="protein sequence ID" value="CEK59234.1"/>
    <property type="molecule type" value="Transcribed_RNA"/>
</dbReference>
<reference evidence="2" key="1">
    <citation type="submission" date="2014-12" db="EMBL/GenBank/DDBJ databases">
        <title>Insight into the proteome of Arion vulgaris.</title>
        <authorList>
            <person name="Aradska J."/>
            <person name="Bulat T."/>
            <person name="Smidak R."/>
            <person name="Sarate P."/>
            <person name="Gangsoo J."/>
            <person name="Sialana F."/>
            <person name="Bilban M."/>
            <person name="Lubec G."/>
        </authorList>
    </citation>
    <scope>NUCLEOTIDE SEQUENCE</scope>
    <source>
        <tissue evidence="2">Skin</tissue>
    </source>
</reference>
<accession>A0A0B6YSJ4</accession>
<protein>
    <submittedName>
        <fullName evidence="2">Uncharacterized protein</fullName>
    </submittedName>
</protein>
<name>A0A0B6YSJ4_9EUPU</name>
<evidence type="ECO:0000313" key="2">
    <source>
        <dbReference type="EMBL" id="CEK59234.1"/>
    </source>
</evidence>
<dbReference type="EMBL" id="HACG01012370">
    <property type="protein sequence ID" value="CEK59235.1"/>
    <property type="molecule type" value="Transcribed_RNA"/>
</dbReference>